<sequence length="117" mass="12784">MTLRKLTVLAPVVVVLSACSPTTVSNLPSVPQQTLMDVRVVVDPPAGAQSLGTVSVTRCRNDLSEYPTPEVTILNGMKAEAQRRGGNAVRVIGYRMGVTKWSRCWHTITGRAEMYRL</sequence>
<name>A0A0B1Q0J3_9HYPH</name>
<gene>
    <name evidence="2" type="ORF">LA66_12565</name>
</gene>
<protein>
    <recommendedName>
        <fullName evidence="4">Lipoprotein</fullName>
    </recommendedName>
</protein>
<evidence type="ECO:0000313" key="2">
    <source>
        <dbReference type="EMBL" id="KHJ54288.1"/>
    </source>
</evidence>
<dbReference type="AlphaFoldDB" id="A0A0B1Q0J3"/>
<organism evidence="2 3">
    <name type="scientific">Aureimonas altamirensis</name>
    <dbReference type="NCBI Taxonomy" id="370622"/>
    <lineage>
        <taxon>Bacteria</taxon>
        <taxon>Pseudomonadati</taxon>
        <taxon>Pseudomonadota</taxon>
        <taxon>Alphaproteobacteria</taxon>
        <taxon>Hyphomicrobiales</taxon>
        <taxon>Aurantimonadaceae</taxon>
        <taxon>Aureimonas</taxon>
    </lineage>
</organism>
<evidence type="ECO:0008006" key="4">
    <source>
        <dbReference type="Google" id="ProtNLM"/>
    </source>
</evidence>
<evidence type="ECO:0000256" key="1">
    <source>
        <dbReference type="SAM" id="SignalP"/>
    </source>
</evidence>
<dbReference type="RefSeq" id="WP_039193596.1">
    <property type="nucleotide sequence ID" value="NZ_JRFJ01000003.1"/>
</dbReference>
<dbReference type="EMBL" id="JRFJ01000003">
    <property type="protein sequence ID" value="KHJ54288.1"/>
    <property type="molecule type" value="Genomic_DNA"/>
</dbReference>
<feature type="chain" id="PRO_5002059543" description="Lipoprotein" evidence="1">
    <location>
        <begin position="27"/>
        <end position="117"/>
    </location>
</feature>
<comment type="caution">
    <text evidence="2">The sequence shown here is derived from an EMBL/GenBank/DDBJ whole genome shotgun (WGS) entry which is preliminary data.</text>
</comment>
<keyword evidence="1" id="KW-0732">Signal</keyword>
<dbReference type="Proteomes" id="UP000030826">
    <property type="component" value="Unassembled WGS sequence"/>
</dbReference>
<proteinExistence type="predicted"/>
<evidence type="ECO:0000313" key="3">
    <source>
        <dbReference type="Proteomes" id="UP000030826"/>
    </source>
</evidence>
<reference evidence="2 3" key="1">
    <citation type="submission" date="2014-09" db="EMBL/GenBank/DDBJ databases">
        <title>Isolation and characterization of Aurantimonas altamirensis ON-56566 from clinical sample following a dog bite.</title>
        <authorList>
            <person name="Eshaghi A."/>
            <person name="Li A."/>
            <person name="Shahinas D."/>
            <person name="Bahn P."/>
            <person name="Kus J.V."/>
            <person name="Patel S.N."/>
        </authorList>
    </citation>
    <scope>NUCLEOTIDE SEQUENCE [LARGE SCALE GENOMIC DNA]</scope>
    <source>
        <strain evidence="2 3">ON-56566</strain>
    </source>
</reference>
<accession>A0A0B1Q0J3</accession>
<dbReference type="OrthoDB" id="7907461at2"/>
<dbReference type="PROSITE" id="PS51257">
    <property type="entry name" value="PROKAR_LIPOPROTEIN"/>
    <property type="match status" value="1"/>
</dbReference>
<feature type="signal peptide" evidence="1">
    <location>
        <begin position="1"/>
        <end position="26"/>
    </location>
</feature>
<dbReference type="Gene3D" id="3.30.110.70">
    <property type="entry name" value="Hypothetical protein apc22750. Chain B"/>
    <property type="match status" value="1"/>
</dbReference>